<name>A0ABT5TFV6_9RHOB</name>
<dbReference type="RefSeq" id="WP_274354216.1">
    <property type="nucleotide sequence ID" value="NZ_JAQZSM010000039.1"/>
</dbReference>
<organism evidence="1 2">
    <name type="scientific">Roseinatronobacter alkalisoli</name>
    <dbReference type="NCBI Taxonomy" id="3028235"/>
    <lineage>
        <taxon>Bacteria</taxon>
        <taxon>Pseudomonadati</taxon>
        <taxon>Pseudomonadota</taxon>
        <taxon>Alphaproteobacteria</taxon>
        <taxon>Rhodobacterales</taxon>
        <taxon>Paracoccaceae</taxon>
        <taxon>Roseinatronobacter</taxon>
    </lineage>
</organism>
<gene>
    <name evidence="1" type="ORF">PUT78_21040</name>
</gene>
<sequence length="70" mass="7813">MAEIPITFAIPEHPDIFKPTAIRFSLLIVLDALALSVARERPELSSEYLRRVRASLTAYHGRTVPLPLGD</sequence>
<keyword evidence="2" id="KW-1185">Reference proteome</keyword>
<reference evidence="1" key="1">
    <citation type="submission" date="2023-02" db="EMBL/GenBank/DDBJ databases">
        <title>Description of Roseinatronobacter alkalisoli sp. nov., an alkaliphilic bacerium isolated from soda soil.</title>
        <authorList>
            <person name="Wei W."/>
        </authorList>
    </citation>
    <scope>NUCLEOTIDE SEQUENCE</scope>
    <source>
        <strain evidence="1">HJB301</strain>
    </source>
</reference>
<protein>
    <submittedName>
        <fullName evidence="1">Uncharacterized protein</fullName>
    </submittedName>
</protein>
<accession>A0ABT5TFV6</accession>
<evidence type="ECO:0000313" key="2">
    <source>
        <dbReference type="Proteomes" id="UP001431784"/>
    </source>
</evidence>
<proteinExistence type="predicted"/>
<evidence type="ECO:0000313" key="1">
    <source>
        <dbReference type="EMBL" id="MDD7973550.1"/>
    </source>
</evidence>
<dbReference type="EMBL" id="JAQZSM010000039">
    <property type="protein sequence ID" value="MDD7973550.1"/>
    <property type="molecule type" value="Genomic_DNA"/>
</dbReference>
<dbReference type="Proteomes" id="UP001431784">
    <property type="component" value="Unassembled WGS sequence"/>
</dbReference>
<comment type="caution">
    <text evidence="1">The sequence shown here is derived from an EMBL/GenBank/DDBJ whole genome shotgun (WGS) entry which is preliminary data.</text>
</comment>